<evidence type="ECO:0000313" key="1">
    <source>
        <dbReference type="EMBL" id="KAB2930465.1"/>
    </source>
</evidence>
<sequence length="375" mass="41346">MIRIFFLLSLVSGALFYRYPAVGYDAPPDISVQCSDFFSSADYQTLRDEDGPVFYDRGKRVPLDPGRLYFVPPEGNGYFEYQKIGKEIAYYAHPDELYWKRESASYPVSDPRGKWILLLSGDLTAVRLMDHNGNAAPGLPLSGVLMTDYAFSDAGKSDESKNSEQAAGSTAAVLFSSGPVYIVRFEPDFRIFTLTIPGAERSFAKSVAVGGDRIAIHLQQDDQDYIREYRLDEEKERLKEIESVRLPLVVPHRMPMALTESGVLFATGRFAGQIEDGEISWTGNGDGTTAFHADTPGADISGVEFQGDALATGGFAIAGGERFLYLLVKNDDQEEKPVAATLRPSSPYRLLRHKGGISIEDSNGYCTIRPSASRK</sequence>
<comment type="caution">
    <text evidence="1">The sequence shown here is derived from an EMBL/GenBank/DDBJ whole genome shotgun (WGS) entry which is preliminary data.</text>
</comment>
<proteinExistence type="predicted"/>
<organism evidence="1 2">
    <name type="scientific">Leptonema illini</name>
    <dbReference type="NCBI Taxonomy" id="183"/>
    <lineage>
        <taxon>Bacteria</taxon>
        <taxon>Pseudomonadati</taxon>
        <taxon>Spirochaetota</taxon>
        <taxon>Spirochaetia</taxon>
        <taxon>Leptospirales</taxon>
        <taxon>Leptospiraceae</taxon>
        <taxon>Leptonema</taxon>
    </lineage>
</organism>
<dbReference type="AlphaFoldDB" id="A0A833GZA7"/>
<protein>
    <submittedName>
        <fullName evidence="1">Uncharacterized protein</fullName>
    </submittedName>
</protein>
<accession>A0A833GZA7</accession>
<dbReference type="Proteomes" id="UP000460298">
    <property type="component" value="Unassembled WGS sequence"/>
</dbReference>
<reference evidence="1 2" key="1">
    <citation type="submission" date="2019-10" db="EMBL/GenBank/DDBJ databases">
        <title>Extracellular Electron Transfer in a Candidatus Methanoperedens spp. Enrichment Culture.</title>
        <authorList>
            <person name="Berger S."/>
            <person name="Rangel Shaw D."/>
            <person name="Berben T."/>
            <person name="In 'T Zandt M."/>
            <person name="Frank J."/>
            <person name="Reimann J."/>
            <person name="Jetten M.S.M."/>
            <person name="Welte C.U."/>
        </authorList>
    </citation>
    <scope>NUCLEOTIDE SEQUENCE [LARGE SCALE GENOMIC DNA]</scope>
    <source>
        <strain evidence="1">SB12</strain>
    </source>
</reference>
<gene>
    <name evidence="1" type="ORF">F9K24_16540</name>
</gene>
<dbReference type="EMBL" id="WBUI01000020">
    <property type="protein sequence ID" value="KAB2930465.1"/>
    <property type="molecule type" value="Genomic_DNA"/>
</dbReference>
<evidence type="ECO:0000313" key="2">
    <source>
        <dbReference type="Proteomes" id="UP000460298"/>
    </source>
</evidence>
<name>A0A833GZA7_9LEPT</name>